<dbReference type="RefSeq" id="WP_307680944.1">
    <property type="nucleotide sequence ID" value="NZ_JAURUP010000006.1"/>
</dbReference>
<keyword evidence="1" id="KW-0812">Transmembrane</keyword>
<keyword evidence="3" id="KW-1185">Reference proteome</keyword>
<dbReference type="Proteomes" id="UP001223886">
    <property type="component" value="Unassembled WGS sequence"/>
</dbReference>
<comment type="caution">
    <text evidence="2">The sequence shown here is derived from an EMBL/GenBank/DDBJ whole genome shotgun (WGS) entry which is preliminary data.</text>
</comment>
<keyword evidence="1" id="KW-1133">Transmembrane helix</keyword>
<evidence type="ECO:0000313" key="3">
    <source>
        <dbReference type="Proteomes" id="UP001223886"/>
    </source>
</evidence>
<accession>A0ABT9M2G9</accession>
<organism evidence="2 3">
    <name type="scientific">Thermoanaerobacter pentosaceus</name>
    <dbReference type="NCBI Taxonomy" id="694059"/>
    <lineage>
        <taxon>Bacteria</taxon>
        <taxon>Bacillati</taxon>
        <taxon>Bacillota</taxon>
        <taxon>Clostridia</taxon>
        <taxon>Thermoanaerobacterales</taxon>
        <taxon>Thermoanaerobacteraceae</taxon>
        <taxon>Thermoanaerobacter</taxon>
    </lineage>
</organism>
<name>A0ABT9M2G9_9THEO</name>
<reference evidence="2 3" key="1">
    <citation type="submission" date="2023-07" db="EMBL/GenBank/DDBJ databases">
        <title>Genomic Encyclopedia of Type Strains, Phase IV (KMG-IV): sequencing the most valuable type-strain genomes for metagenomic binning, comparative biology and taxonomic classification.</title>
        <authorList>
            <person name="Goeker M."/>
        </authorList>
    </citation>
    <scope>NUCLEOTIDE SEQUENCE [LARGE SCALE GENOMIC DNA]</scope>
    <source>
        <strain evidence="2 3">DSM 25963</strain>
    </source>
</reference>
<keyword evidence="1" id="KW-0472">Membrane</keyword>
<sequence length="65" mass="7177">MFNFFQTELTKLINKKKGENVVGFVALIAVVVLFIIVINRIAPGAIQNAVQSVFDKVQSWISGNP</sequence>
<protein>
    <recommendedName>
        <fullName evidence="4">Flagellin Flp1-like domain-containing protein</fullName>
    </recommendedName>
</protein>
<dbReference type="EMBL" id="JAURUP010000006">
    <property type="protein sequence ID" value="MDP9750328.1"/>
    <property type="molecule type" value="Genomic_DNA"/>
</dbReference>
<evidence type="ECO:0008006" key="4">
    <source>
        <dbReference type="Google" id="ProtNLM"/>
    </source>
</evidence>
<evidence type="ECO:0000256" key="1">
    <source>
        <dbReference type="SAM" id="Phobius"/>
    </source>
</evidence>
<feature type="transmembrane region" description="Helical" evidence="1">
    <location>
        <begin position="21"/>
        <end position="42"/>
    </location>
</feature>
<evidence type="ECO:0000313" key="2">
    <source>
        <dbReference type="EMBL" id="MDP9750328.1"/>
    </source>
</evidence>
<proteinExistence type="predicted"/>
<gene>
    <name evidence="2" type="ORF">J2S24_000796</name>
</gene>